<sequence length="451" mass="51565">MDLDFKYDIFDKLALKIEINNKIETSLYDKYKVKRGLRNENGTGVLVGLTKVGSVNGYKVLDGKKVSMEGILDYRGMNVKEVVTGFQKDKRHGFEETSYLLLFGKLPNREELQEFKIILSNFRQVPDAFIEDMILKFPSNDIMNKLQRSILASYSIDPNPDDISVKALMEQSLKLIARFPLFVAYGYQAKAHYYDKKSLYLHAAQQNLDTAENILYLIRPDNKFTEKEAELLDLSLVLHSEHGGGNNSTFATHVVSSSGTDTYSAISAAVGCLKGPKHGGANLKVYEMITNIRENVCNWNNREALKDYLYKILRKEAFDGKGLIYGMGHAIYTLSDPRAVLLKEKALELAKEKNRIAEFDLYKNIEELTKEIFKEQRDGKDICANVDLYSGFVYEMLNIPRELYTPLFATARISGWCAHRIEQIISETRIIRPAYENVAIEQDYTELNNRF</sequence>
<dbReference type="GO" id="GO:0036440">
    <property type="term" value="F:citrate synthase activity"/>
    <property type="evidence" value="ECO:0007669"/>
    <property type="project" value="UniProtKB-EC"/>
</dbReference>
<evidence type="ECO:0000256" key="4">
    <source>
        <dbReference type="ARBA" id="ARBA00022679"/>
    </source>
</evidence>
<evidence type="ECO:0000313" key="6">
    <source>
        <dbReference type="Proteomes" id="UP000184447"/>
    </source>
</evidence>
<dbReference type="UniPathway" id="UPA00223"/>
<proteinExistence type="inferred from homology"/>
<dbReference type="GO" id="GO:0005975">
    <property type="term" value="P:carbohydrate metabolic process"/>
    <property type="evidence" value="ECO:0007669"/>
    <property type="project" value="TreeGrafter"/>
</dbReference>
<dbReference type="PANTHER" id="PTHR11739">
    <property type="entry name" value="CITRATE SYNTHASE"/>
    <property type="match status" value="1"/>
</dbReference>
<dbReference type="Gene3D" id="1.10.580.10">
    <property type="entry name" value="Citrate Synthase, domain 1"/>
    <property type="match status" value="1"/>
</dbReference>
<dbReference type="NCBIfam" id="NF010635">
    <property type="entry name" value="PRK14032.1"/>
    <property type="match status" value="1"/>
</dbReference>
<gene>
    <name evidence="5" type="ORF">SAMN02745207_03556</name>
</gene>
<dbReference type="Gene3D" id="1.10.230.10">
    <property type="entry name" value="Cytochrome P450-Terp, domain 2"/>
    <property type="match status" value="1"/>
</dbReference>
<organism evidence="5 6">
    <name type="scientific">Clostridium grantii DSM 8605</name>
    <dbReference type="NCBI Taxonomy" id="1121316"/>
    <lineage>
        <taxon>Bacteria</taxon>
        <taxon>Bacillati</taxon>
        <taxon>Bacillota</taxon>
        <taxon>Clostridia</taxon>
        <taxon>Eubacteriales</taxon>
        <taxon>Clostridiaceae</taxon>
        <taxon>Clostridium</taxon>
    </lineage>
</organism>
<evidence type="ECO:0000256" key="1">
    <source>
        <dbReference type="ARBA" id="ARBA00005163"/>
    </source>
</evidence>
<dbReference type="Proteomes" id="UP000184447">
    <property type="component" value="Unassembled WGS sequence"/>
</dbReference>
<dbReference type="SUPFAM" id="SSF48256">
    <property type="entry name" value="Citrate synthase"/>
    <property type="match status" value="1"/>
</dbReference>
<accession>A0A1M5XEL6</accession>
<name>A0A1M5XEL6_9CLOT</name>
<comment type="pathway">
    <text evidence="1">Carbohydrate metabolism; tricarboxylic acid cycle.</text>
</comment>
<comment type="similarity">
    <text evidence="2">Belongs to the citrate synthase family.</text>
</comment>
<dbReference type="InterPro" id="IPR036969">
    <property type="entry name" value="Citrate_synthase_sf"/>
</dbReference>
<dbReference type="InterPro" id="IPR002020">
    <property type="entry name" value="Citrate_synthase"/>
</dbReference>
<evidence type="ECO:0000313" key="5">
    <source>
        <dbReference type="EMBL" id="SHH97643.1"/>
    </source>
</evidence>
<evidence type="ECO:0000256" key="3">
    <source>
        <dbReference type="ARBA" id="ARBA00012972"/>
    </source>
</evidence>
<protein>
    <recommendedName>
        <fullName evidence="3">citrate synthase (unknown stereospecificity)</fullName>
        <ecNumber evidence="3">2.3.3.16</ecNumber>
    </recommendedName>
</protein>
<reference evidence="5 6" key="1">
    <citation type="submission" date="2016-11" db="EMBL/GenBank/DDBJ databases">
        <authorList>
            <person name="Jaros S."/>
            <person name="Januszkiewicz K."/>
            <person name="Wedrychowicz H."/>
        </authorList>
    </citation>
    <scope>NUCLEOTIDE SEQUENCE [LARGE SCALE GENOMIC DNA]</scope>
    <source>
        <strain evidence="5 6">DSM 8605</strain>
    </source>
</reference>
<dbReference type="EC" id="2.3.3.16" evidence="3"/>
<keyword evidence="4" id="KW-0808">Transferase</keyword>
<dbReference type="InterPro" id="IPR016143">
    <property type="entry name" value="Citrate_synth-like_sm_a-sub"/>
</dbReference>
<evidence type="ECO:0000256" key="2">
    <source>
        <dbReference type="ARBA" id="ARBA00010566"/>
    </source>
</evidence>
<dbReference type="STRING" id="1121316.SAMN02745207_03556"/>
<dbReference type="PRINTS" id="PR00143">
    <property type="entry name" value="CITRTSNTHASE"/>
</dbReference>
<dbReference type="GO" id="GO:0006099">
    <property type="term" value="P:tricarboxylic acid cycle"/>
    <property type="evidence" value="ECO:0007669"/>
    <property type="project" value="UniProtKB-UniPathway"/>
</dbReference>
<dbReference type="EMBL" id="FQXM01000027">
    <property type="protein sequence ID" value="SHH97643.1"/>
    <property type="molecule type" value="Genomic_DNA"/>
</dbReference>
<dbReference type="AlphaFoldDB" id="A0A1M5XEL6"/>
<dbReference type="PANTHER" id="PTHR11739:SF4">
    <property type="entry name" value="CITRATE SYNTHASE, PEROXISOMAL"/>
    <property type="match status" value="1"/>
</dbReference>
<keyword evidence="6" id="KW-1185">Reference proteome</keyword>
<dbReference type="OrthoDB" id="9800864at2"/>
<dbReference type="RefSeq" id="WP_073340159.1">
    <property type="nucleotide sequence ID" value="NZ_FQXM01000027.1"/>
</dbReference>
<dbReference type="Pfam" id="PF00285">
    <property type="entry name" value="Citrate_synt"/>
    <property type="match status" value="1"/>
</dbReference>
<dbReference type="InterPro" id="IPR016142">
    <property type="entry name" value="Citrate_synth-like_lrg_a-sub"/>
</dbReference>
<dbReference type="GO" id="GO:0005829">
    <property type="term" value="C:cytosol"/>
    <property type="evidence" value="ECO:0007669"/>
    <property type="project" value="TreeGrafter"/>
</dbReference>